<name>A0ABU1JQP5_9PROT</name>
<evidence type="ECO:0000313" key="1">
    <source>
        <dbReference type="EMBL" id="MDR6290354.1"/>
    </source>
</evidence>
<proteinExistence type="predicted"/>
<dbReference type="EMBL" id="JAVDPW010000004">
    <property type="protein sequence ID" value="MDR6290354.1"/>
    <property type="molecule type" value="Genomic_DNA"/>
</dbReference>
<keyword evidence="2" id="KW-1185">Reference proteome</keyword>
<accession>A0ABU1JQP5</accession>
<sequence>MRLTKTILLGAASVAIIVGVIAGADVIGYAQPPVQVADASKSSSAAAAAPKAQEQAAQNKQGSAAPAAALTVFEDHAKQAKIGACGNVFAALGRGVAADASYSAQSQWNTSAADAHSIEAIVALNGSPSTQGLPAAGVVFASPVGRSCEGTLVRVTPVKASCQAVGTELVNQKGQTGAIGELPLVTMPNGAQVMLVPLDDNCVAVTSLRAAG</sequence>
<evidence type="ECO:0000313" key="2">
    <source>
        <dbReference type="Proteomes" id="UP001262410"/>
    </source>
</evidence>
<comment type="caution">
    <text evidence="1">The sequence shown here is derived from an EMBL/GenBank/DDBJ whole genome shotgun (WGS) entry which is preliminary data.</text>
</comment>
<gene>
    <name evidence="1" type="ORF">E9232_002875</name>
</gene>
<protein>
    <recommendedName>
        <fullName evidence="3">Secreted protein</fullName>
    </recommendedName>
</protein>
<reference evidence="1 2" key="1">
    <citation type="submission" date="2023-07" db="EMBL/GenBank/DDBJ databases">
        <title>Sorghum-associated microbial communities from plants grown in Nebraska, USA.</title>
        <authorList>
            <person name="Schachtman D."/>
        </authorList>
    </citation>
    <scope>NUCLEOTIDE SEQUENCE [LARGE SCALE GENOMIC DNA]</scope>
    <source>
        <strain evidence="1 2">584</strain>
    </source>
</reference>
<dbReference type="Proteomes" id="UP001262410">
    <property type="component" value="Unassembled WGS sequence"/>
</dbReference>
<organism evidence="1 2">
    <name type="scientific">Inquilinus ginsengisoli</name>
    <dbReference type="NCBI Taxonomy" id="363840"/>
    <lineage>
        <taxon>Bacteria</taxon>
        <taxon>Pseudomonadati</taxon>
        <taxon>Pseudomonadota</taxon>
        <taxon>Alphaproteobacteria</taxon>
        <taxon>Rhodospirillales</taxon>
        <taxon>Rhodospirillaceae</taxon>
        <taxon>Inquilinus</taxon>
    </lineage>
</organism>
<dbReference type="RefSeq" id="WP_309794823.1">
    <property type="nucleotide sequence ID" value="NZ_JAVDPW010000004.1"/>
</dbReference>
<evidence type="ECO:0008006" key="3">
    <source>
        <dbReference type="Google" id="ProtNLM"/>
    </source>
</evidence>